<feature type="compositionally biased region" description="Basic and acidic residues" evidence="1">
    <location>
        <begin position="268"/>
        <end position="277"/>
    </location>
</feature>
<reference evidence="2 3" key="1">
    <citation type="submission" date="2020-01" db="EMBL/GenBank/DDBJ databases">
        <title>Identification and distribution of gene clusters putatively required for synthesis of sphingolipid metabolism inhibitors in phylogenetically diverse species of the filamentous fungus Fusarium.</title>
        <authorList>
            <person name="Kim H.-S."/>
            <person name="Busman M."/>
            <person name="Brown D.W."/>
            <person name="Divon H."/>
            <person name="Uhlig S."/>
            <person name="Proctor R.H."/>
        </authorList>
    </citation>
    <scope>NUCLEOTIDE SEQUENCE [LARGE SCALE GENOMIC DNA]</scope>
    <source>
        <strain evidence="2 3">NRRL 20459</strain>
    </source>
</reference>
<evidence type="ECO:0000313" key="3">
    <source>
        <dbReference type="Proteomes" id="UP000554235"/>
    </source>
</evidence>
<gene>
    <name evidence="2" type="ORF">FALBO_1837</name>
</gene>
<feature type="compositionally biased region" description="Low complexity" evidence="1">
    <location>
        <begin position="38"/>
        <end position="51"/>
    </location>
</feature>
<protein>
    <submittedName>
        <fullName evidence="2">Uncharacterized protein</fullName>
    </submittedName>
</protein>
<feature type="compositionally biased region" description="Basic and acidic residues" evidence="1">
    <location>
        <begin position="164"/>
        <end position="177"/>
    </location>
</feature>
<dbReference type="Proteomes" id="UP000554235">
    <property type="component" value="Unassembled WGS sequence"/>
</dbReference>
<sequence>MAQAQPPTLINLPPPGSRPETPSEMPADLRPRFSGTPTSTTTSLSALSTTAIKDGHRGHFPQGPLGRGHQHNPSTTSLEAERADRISRLAGLERVATLRASPHAPAPGGASSVSPQTTPTSTTGFPPNFPATQHLTPAYFDSNGQPVAMTKMSTVGTASATESHVGEGDDVRTTAGDRDEDMLSTDTNYREADSVTSMGAYPDAMDEDLDGATARSVGGYDDRMSDDGSASLVGFGEGAGSTVSGPIYHRRAAPQAWGLERTNSGLGDVRRDRDTHMGGDTPVSISALQERRDARMVDGVATDPNPGQPPENDSFVDTTFRGPVPAPQAQPQLGAAHESAERIVQRLDRGETRASSSGLVGPGRGGEPLGKFYFEGEKRDD</sequence>
<dbReference type="OrthoDB" id="5315820at2759"/>
<keyword evidence="3" id="KW-1185">Reference proteome</keyword>
<evidence type="ECO:0000256" key="1">
    <source>
        <dbReference type="SAM" id="MobiDB-lite"/>
    </source>
</evidence>
<proteinExistence type="predicted"/>
<feature type="compositionally biased region" description="Low complexity" evidence="1">
    <location>
        <begin position="327"/>
        <end position="336"/>
    </location>
</feature>
<evidence type="ECO:0000313" key="2">
    <source>
        <dbReference type="EMBL" id="KAF4471251.1"/>
    </source>
</evidence>
<comment type="caution">
    <text evidence="2">The sequence shown here is derived from an EMBL/GenBank/DDBJ whole genome shotgun (WGS) entry which is preliminary data.</text>
</comment>
<accession>A0A8H4LL71</accession>
<feature type="region of interest" description="Disordered" evidence="1">
    <location>
        <begin position="158"/>
        <end position="381"/>
    </location>
</feature>
<dbReference type="AlphaFoldDB" id="A0A8H4LL71"/>
<feature type="compositionally biased region" description="Low complexity" evidence="1">
    <location>
        <begin position="100"/>
        <end position="126"/>
    </location>
</feature>
<feature type="region of interest" description="Disordered" evidence="1">
    <location>
        <begin position="1"/>
        <end position="135"/>
    </location>
</feature>
<dbReference type="EMBL" id="JAADYS010000235">
    <property type="protein sequence ID" value="KAF4471251.1"/>
    <property type="molecule type" value="Genomic_DNA"/>
</dbReference>
<name>A0A8H4LL71_9HYPO</name>
<feature type="compositionally biased region" description="Basic and acidic residues" evidence="1">
    <location>
        <begin position="338"/>
        <end position="352"/>
    </location>
</feature>
<organism evidence="2 3">
    <name type="scientific">Fusarium albosuccineum</name>
    <dbReference type="NCBI Taxonomy" id="1237068"/>
    <lineage>
        <taxon>Eukaryota</taxon>
        <taxon>Fungi</taxon>
        <taxon>Dikarya</taxon>
        <taxon>Ascomycota</taxon>
        <taxon>Pezizomycotina</taxon>
        <taxon>Sordariomycetes</taxon>
        <taxon>Hypocreomycetidae</taxon>
        <taxon>Hypocreales</taxon>
        <taxon>Nectriaceae</taxon>
        <taxon>Fusarium</taxon>
        <taxon>Fusarium decemcellulare species complex</taxon>
    </lineage>
</organism>